<dbReference type="Proteomes" id="UP000698173">
    <property type="component" value="Unassembled WGS sequence"/>
</dbReference>
<sequence length="274" mass="31383">MQFKTLNNGLDIPQLGYGVWKIPDEEAKTAVEQALEAGYRLIDTAKIYRNEVGVGKALATSNVPREELFITTKLWNADQGYENTLKAFDESLEKLALDYVDLYLIHWPTPMYDTYVESYKALETIYKDGRAKAIGVCNFDIEHLQRIITECEIMPTVNQVECHPYLQQIELKEFCKEQGILFEAYSPLMNGTKVLQDPVIQEIANHYGKTPAQVILRWHLQSDVVAIPKTVNPSRMDENLNVFDFELSNADLNKIATLDRNERHNAVPSELNNR</sequence>
<evidence type="ECO:0000256" key="5">
    <source>
        <dbReference type="PIRSR" id="PIRSR000097-2"/>
    </source>
</evidence>
<dbReference type="InterPro" id="IPR020471">
    <property type="entry name" value="AKR"/>
</dbReference>
<comment type="caution">
    <text evidence="8">The sequence shown here is derived from an EMBL/GenBank/DDBJ whole genome shotgun (WGS) entry which is preliminary data.</text>
</comment>
<dbReference type="PROSITE" id="PS00063">
    <property type="entry name" value="ALDOKETO_REDUCTASE_3"/>
    <property type="match status" value="1"/>
</dbReference>
<evidence type="ECO:0000256" key="1">
    <source>
        <dbReference type="ARBA" id="ARBA00007905"/>
    </source>
</evidence>
<evidence type="ECO:0000256" key="2">
    <source>
        <dbReference type="ARBA" id="ARBA00022857"/>
    </source>
</evidence>
<evidence type="ECO:0000313" key="9">
    <source>
        <dbReference type="Proteomes" id="UP000698173"/>
    </source>
</evidence>
<dbReference type="FunFam" id="3.20.20.100:FF:000015">
    <property type="entry name" value="Oxidoreductase, aldo/keto reductase family"/>
    <property type="match status" value="1"/>
</dbReference>
<feature type="binding site" evidence="5">
    <location>
        <position position="106"/>
    </location>
    <ligand>
        <name>substrate</name>
    </ligand>
</feature>
<evidence type="ECO:0000259" key="7">
    <source>
        <dbReference type="Pfam" id="PF00248"/>
    </source>
</evidence>
<dbReference type="SUPFAM" id="SSF51430">
    <property type="entry name" value="NAD(P)-linked oxidoreductase"/>
    <property type="match status" value="1"/>
</dbReference>
<keyword evidence="3" id="KW-0560">Oxidoreductase</keyword>
<dbReference type="PANTHER" id="PTHR43827:SF3">
    <property type="entry name" value="NADP-DEPENDENT OXIDOREDUCTASE DOMAIN-CONTAINING PROTEIN"/>
    <property type="match status" value="1"/>
</dbReference>
<dbReference type="InterPro" id="IPR023210">
    <property type="entry name" value="NADP_OxRdtase_dom"/>
</dbReference>
<reference evidence="8" key="1">
    <citation type="journal article" date="2021" name="PeerJ">
        <title>Extensive microbial diversity within the chicken gut microbiome revealed by metagenomics and culture.</title>
        <authorList>
            <person name="Gilroy R."/>
            <person name="Ravi A."/>
            <person name="Getino M."/>
            <person name="Pursley I."/>
            <person name="Horton D.L."/>
            <person name="Alikhan N.F."/>
            <person name="Baker D."/>
            <person name="Gharbi K."/>
            <person name="Hall N."/>
            <person name="Watson M."/>
            <person name="Adriaenssens E.M."/>
            <person name="Foster-Nyarko E."/>
            <person name="Jarju S."/>
            <person name="Secka A."/>
            <person name="Antonio M."/>
            <person name="Oren A."/>
            <person name="Chaudhuri R.R."/>
            <person name="La Ragione R."/>
            <person name="Hildebrand F."/>
            <person name="Pallen M.J."/>
        </authorList>
    </citation>
    <scope>NUCLEOTIDE SEQUENCE</scope>
    <source>
        <strain evidence="8">CHK171-7178</strain>
    </source>
</reference>
<feature type="domain" description="NADP-dependent oxidoreductase" evidence="7">
    <location>
        <begin position="16"/>
        <end position="258"/>
    </location>
</feature>
<reference evidence="8" key="2">
    <citation type="submission" date="2021-09" db="EMBL/GenBank/DDBJ databases">
        <authorList>
            <person name="Gilroy R."/>
        </authorList>
    </citation>
    <scope>NUCLEOTIDE SEQUENCE</scope>
    <source>
        <strain evidence="8">CHK171-7178</strain>
    </source>
</reference>
<evidence type="ECO:0000256" key="3">
    <source>
        <dbReference type="ARBA" id="ARBA00023002"/>
    </source>
</evidence>
<dbReference type="GO" id="GO:0016616">
    <property type="term" value="F:oxidoreductase activity, acting on the CH-OH group of donors, NAD or NADP as acceptor"/>
    <property type="evidence" value="ECO:0007669"/>
    <property type="project" value="UniProtKB-ARBA"/>
</dbReference>
<feature type="active site" description="Proton donor" evidence="4">
    <location>
        <position position="48"/>
    </location>
</feature>
<dbReference type="PRINTS" id="PR00069">
    <property type="entry name" value="ALDKETRDTASE"/>
</dbReference>
<dbReference type="InterPro" id="IPR018170">
    <property type="entry name" value="Aldo/ket_reductase_CS"/>
</dbReference>
<dbReference type="InterPro" id="IPR036812">
    <property type="entry name" value="NAD(P)_OxRdtase_dom_sf"/>
</dbReference>
<proteinExistence type="inferred from homology"/>
<evidence type="ECO:0000256" key="4">
    <source>
        <dbReference type="PIRSR" id="PIRSR000097-1"/>
    </source>
</evidence>
<protein>
    <submittedName>
        <fullName evidence="8">Aldo/keto reductase</fullName>
    </submittedName>
</protein>
<name>A0A921FVA3_SPOPS</name>
<gene>
    <name evidence="8" type="ORF">K8V56_01125</name>
</gene>
<dbReference type="PANTHER" id="PTHR43827">
    <property type="entry name" value="2,5-DIKETO-D-GLUCONIC ACID REDUCTASE"/>
    <property type="match status" value="1"/>
</dbReference>
<dbReference type="PROSITE" id="PS00062">
    <property type="entry name" value="ALDOKETO_REDUCTASE_2"/>
    <property type="match status" value="1"/>
</dbReference>
<organism evidence="8 9">
    <name type="scientific">Sporosarcina psychrophila</name>
    <name type="common">Bacillus psychrophilus</name>
    <dbReference type="NCBI Taxonomy" id="1476"/>
    <lineage>
        <taxon>Bacteria</taxon>
        <taxon>Bacillati</taxon>
        <taxon>Bacillota</taxon>
        <taxon>Bacilli</taxon>
        <taxon>Bacillales</taxon>
        <taxon>Caryophanaceae</taxon>
        <taxon>Sporosarcina</taxon>
    </lineage>
</organism>
<dbReference type="EMBL" id="DYWT01000017">
    <property type="protein sequence ID" value="HJF30363.1"/>
    <property type="molecule type" value="Genomic_DNA"/>
</dbReference>
<dbReference type="Pfam" id="PF00248">
    <property type="entry name" value="Aldo_ket_red"/>
    <property type="match status" value="1"/>
</dbReference>
<feature type="site" description="Lowers pKa of active site Tyr" evidence="6">
    <location>
        <position position="73"/>
    </location>
</feature>
<keyword evidence="2" id="KW-0521">NADP</keyword>
<accession>A0A921FVA3</accession>
<dbReference type="PIRSF" id="PIRSF000097">
    <property type="entry name" value="AKR"/>
    <property type="match status" value="1"/>
</dbReference>
<dbReference type="AlphaFoldDB" id="A0A921FVA3"/>
<dbReference type="PROSITE" id="PS00798">
    <property type="entry name" value="ALDOKETO_REDUCTASE_1"/>
    <property type="match status" value="1"/>
</dbReference>
<comment type="similarity">
    <text evidence="1">Belongs to the aldo/keto reductase family.</text>
</comment>
<dbReference type="Gene3D" id="3.20.20.100">
    <property type="entry name" value="NADP-dependent oxidoreductase domain"/>
    <property type="match status" value="1"/>
</dbReference>
<evidence type="ECO:0000256" key="6">
    <source>
        <dbReference type="PIRSR" id="PIRSR000097-3"/>
    </source>
</evidence>
<evidence type="ECO:0000313" key="8">
    <source>
        <dbReference type="EMBL" id="HJF30363.1"/>
    </source>
</evidence>